<evidence type="ECO:0000313" key="2">
    <source>
        <dbReference type="Proteomes" id="UP000004344"/>
    </source>
</evidence>
<accession>G6FU19</accession>
<organism evidence="1 2">
    <name type="scientific">Fischerella thermalis JSC-11</name>
    <dbReference type="NCBI Taxonomy" id="741277"/>
    <lineage>
        <taxon>Bacteria</taxon>
        <taxon>Bacillati</taxon>
        <taxon>Cyanobacteriota</taxon>
        <taxon>Cyanophyceae</taxon>
        <taxon>Nostocales</taxon>
        <taxon>Hapalosiphonaceae</taxon>
        <taxon>Fischerella</taxon>
    </lineage>
</organism>
<dbReference type="AlphaFoldDB" id="G6FU19"/>
<proteinExistence type="predicted"/>
<keyword evidence="2" id="KW-1185">Reference proteome</keyword>
<dbReference type="EMBL" id="AGIZ01000006">
    <property type="protein sequence ID" value="EHC14102.1"/>
    <property type="molecule type" value="Genomic_DNA"/>
</dbReference>
<sequence length="43" mass="4712">MLSTSVAGRLTATKNASPAYKLQWTGNPLFANHQEVKQHEDGN</sequence>
<evidence type="ECO:0000313" key="1">
    <source>
        <dbReference type="EMBL" id="EHC14102.1"/>
    </source>
</evidence>
<name>G6FU19_9CYAN</name>
<protein>
    <submittedName>
        <fullName evidence="1">Uncharacterized protein</fullName>
    </submittedName>
</protein>
<reference evidence="1 2" key="1">
    <citation type="submission" date="2011-09" db="EMBL/GenBank/DDBJ databases">
        <title>The draft genome of Fischerella sp. JSC-11.</title>
        <authorList>
            <consortium name="US DOE Joint Genome Institute (JGI-PGF)"/>
            <person name="Lucas S."/>
            <person name="Han J."/>
            <person name="Lapidus A."/>
            <person name="Cheng J.-F."/>
            <person name="Goodwin L."/>
            <person name="Pitluck S."/>
            <person name="Peters L."/>
            <person name="Land M.L."/>
            <person name="Hauser L."/>
            <person name="Sarkisova S."/>
            <person name="Bryant D.A."/>
            <person name="Brown I."/>
            <person name="Woyke T.J."/>
        </authorList>
    </citation>
    <scope>NUCLEOTIDE SEQUENCE [LARGE SCALE GENOMIC DNA]</scope>
    <source>
        <strain evidence="1 2">JSC-11</strain>
    </source>
</reference>
<comment type="caution">
    <text evidence="1">The sequence shown here is derived from an EMBL/GenBank/DDBJ whole genome shotgun (WGS) entry which is preliminary data.</text>
</comment>
<dbReference type="Proteomes" id="UP000004344">
    <property type="component" value="Unassembled WGS sequence"/>
</dbReference>
<gene>
    <name evidence="1" type="ORF">FJSC11DRAFT_2366</name>
</gene>